<dbReference type="Proteomes" id="UP000060787">
    <property type="component" value="Chromosome"/>
</dbReference>
<gene>
    <name evidence="2" type="ORF">LA76x_0145</name>
</gene>
<sequence>MRKVPLTHGVQWLIRAINLGTRNPRAIFGAAVLFMAVLYLLALVLATPARSLAGAADPDMASVATALIPMFVALVLLLPILLAGLMHVIREAEAGRPTRARDLFAPLRLGKAGPLALLGLIQIALTLVSTALVVWLAGQDYWPQYLEMMRSALSGHVTTAPEPDHPGLMMLVQFLFNYFSNAILLISVPLIMFSGLSLSDAVKRSVSASLWNLGAYLLAAMLFVLGVVVSAVLASVIAIVLVQIGGLIHPVVGALLAASLYLAYGAVVVVVMVGTCYYAWRDVFGQGEQPVTQQASSTPRPGQLEA</sequence>
<keyword evidence="1" id="KW-0812">Transmembrane</keyword>
<feature type="transmembrane region" description="Helical" evidence="1">
    <location>
        <begin position="261"/>
        <end position="280"/>
    </location>
</feature>
<protein>
    <recommendedName>
        <fullName evidence="4">Transmembrane protein</fullName>
    </recommendedName>
</protein>
<evidence type="ECO:0000313" key="2">
    <source>
        <dbReference type="EMBL" id="ALN78307.1"/>
    </source>
</evidence>
<name>A0A0S2F456_LYSAN</name>
<feature type="transmembrane region" description="Helical" evidence="1">
    <location>
        <begin position="210"/>
        <end position="241"/>
    </location>
</feature>
<feature type="transmembrane region" description="Helical" evidence="1">
    <location>
        <begin position="115"/>
        <end position="138"/>
    </location>
</feature>
<keyword evidence="3" id="KW-1185">Reference proteome</keyword>
<dbReference type="InterPro" id="IPR047798">
    <property type="entry name" value="BPSS1780-like"/>
</dbReference>
<dbReference type="AlphaFoldDB" id="A0A0S2F456"/>
<dbReference type="eggNOG" id="COG5473">
    <property type="taxonomic scope" value="Bacteria"/>
</dbReference>
<dbReference type="PATRIC" id="fig|84531.8.peg.149"/>
<keyword evidence="1" id="KW-1133">Transmembrane helix</keyword>
<proteinExistence type="predicted"/>
<dbReference type="NCBIfam" id="NF041043">
    <property type="entry name" value="BPSS1780_fam"/>
    <property type="match status" value="1"/>
</dbReference>
<organism evidence="2 3">
    <name type="scientific">Lysobacter antibioticus</name>
    <dbReference type="NCBI Taxonomy" id="84531"/>
    <lineage>
        <taxon>Bacteria</taxon>
        <taxon>Pseudomonadati</taxon>
        <taxon>Pseudomonadota</taxon>
        <taxon>Gammaproteobacteria</taxon>
        <taxon>Lysobacterales</taxon>
        <taxon>Lysobacteraceae</taxon>
        <taxon>Lysobacter</taxon>
    </lineage>
</organism>
<feature type="transmembrane region" description="Helical" evidence="1">
    <location>
        <begin position="178"/>
        <end position="198"/>
    </location>
</feature>
<accession>A0A0S2F456</accession>
<evidence type="ECO:0008006" key="4">
    <source>
        <dbReference type="Google" id="ProtNLM"/>
    </source>
</evidence>
<evidence type="ECO:0000313" key="3">
    <source>
        <dbReference type="Proteomes" id="UP000060787"/>
    </source>
</evidence>
<dbReference type="EMBL" id="CP011129">
    <property type="protein sequence ID" value="ALN78307.1"/>
    <property type="molecule type" value="Genomic_DNA"/>
</dbReference>
<feature type="transmembrane region" description="Helical" evidence="1">
    <location>
        <begin position="66"/>
        <end position="89"/>
    </location>
</feature>
<evidence type="ECO:0000256" key="1">
    <source>
        <dbReference type="SAM" id="Phobius"/>
    </source>
</evidence>
<dbReference type="STRING" id="84531.LA76x_0145"/>
<dbReference type="KEGG" id="lab:LA76x_0145"/>
<feature type="transmembrane region" description="Helical" evidence="1">
    <location>
        <begin position="26"/>
        <end position="46"/>
    </location>
</feature>
<keyword evidence="1" id="KW-0472">Membrane</keyword>
<reference evidence="2 3" key="1">
    <citation type="journal article" date="2015" name="BMC Genomics">
        <title>Comparative genomics and metabolic profiling of the genus Lysobacter.</title>
        <authorList>
            <person name="de Bruijn I."/>
            <person name="Cheng X."/>
            <person name="de Jager V."/>
            <person name="Exposito R.G."/>
            <person name="Watrous J."/>
            <person name="Patel N."/>
            <person name="Postma J."/>
            <person name="Dorrestein P.C."/>
            <person name="Kobayashi D."/>
            <person name="Raaijmakers J.M."/>
        </authorList>
    </citation>
    <scope>NUCLEOTIDE SEQUENCE [LARGE SCALE GENOMIC DNA]</scope>
    <source>
        <strain evidence="2 3">76</strain>
    </source>
</reference>